<name>A0AAE1EQK7_PETCI</name>
<dbReference type="PANTHER" id="PTHR46599">
    <property type="entry name" value="PIGGYBAC TRANSPOSABLE ELEMENT-DERIVED PROTEIN 4"/>
    <property type="match status" value="1"/>
</dbReference>
<keyword evidence="4" id="KW-1185">Reference proteome</keyword>
<dbReference type="Proteomes" id="UP001286313">
    <property type="component" value="Unassembled WGS sequence"/>
</dbReference>
<sequence length="425" mass="48441">MASEPQNDCNMDVGETSEEEFSEGSDIDLDSEDSDSTDDTHDVVGDSGDNDSIPGHTSPDYQLYKIQSLINHFTRMFKHNFHPGERVSIDESMIGYRGKTPHLRQYMPNKHHSRFGIKVWCVCDAELGYTSHFEVYKGAGDNEDTMGKGTTYNLVMRMLREADIMYRGHHVGMDSFFSSPKLSLDLYNTYQTVATGTVRGNRKGLPKQCIKSKLRDQEVSERRKGPLLCVSYKDKNRQPHLLSTVARAGKTQVTTRRNVVKEKPNVVNIYNKVMVGVDLKDTKLYVYLSERRTMKWSTKFFFAVLGTSVLNAYIVYKANTNAQRPLRRHDSLISLVHALVGDFRPFRGEKRRRSQEEIRAARARQDILPPTHDIAQKVRVNNIIKLPGQTRRQCVGDHATRVRSRVKCSTCNVVVCPICVGKYHS</sequence>
<evidence type="ECO:0000256" key="1">
    <source>
        <dbReference type="SAM" id="MobiDB-lite"/>
    </source>
</evidence>
<proteinExistence type="predicted"/>
<feature type="compositionally biased region" description="Acidic residues" evidence="1">
    <location>
        <begin position="15"/>
        <end position="37"/>
    </location>
</feature>
<protein>
    <recommendedName>
        <fullName evidence="2">PiggyBac transposable element-derived protein domain-containing protein</fullName>
    </recommendedName>
</protein>
<dbReference type="AlphaFoldDB" id="A0AAE1EQK7"/>
<dbReference type="InterPro" id="IPR029526">
    <property type="entry name" value="PGBD"/>
</dbReference>
<reference evidence="3" key="1">
    <citation type="submission" date="2023-10" db="EMBL/GenBank/DDBJ databases">
        <title>Genome assemblies of two species of porcelain crab, Petrolisthes cinctipes and Petrolisthes manimaculis (Anomura: Porcellanidae).</title>
        <authorList>
            <person name="Angst P."/>
        </authorList>
    </citation>
    <scope>NUCLEOTIDE SEQUENCE</scope>
    <source>
        <strain evidence="3">PB745_01</strain>
        <tissue evidence="3">Gill</tissue>
    </source>
</reference>
<dbReference type="EMBL" id="JAWQEG010004965">
    <property type="protein sequence ID" value="KAK3859632.1"/>
    <property type="molecule type" value="Genomic_DNA"/>
</dbReference>
<accession>A0AAE1EQK7</accession>
<evidence type="ECO:0000313" key="4">
    <source>
        <dbReference type="Proteomes" id="UP001286313"/>
    </source>
</evidence>
<evidence type="ECO:0000313" key="3">
    <source>
        <dbReference type="EMBL" id="KAK3859632.1"/>
    </source>
</evidence>
<evidence type="ECO:0000259" key="2">
    <source>
        <dbReference type="Pfam" id="PF13843"/>
    </source>
</evidence>
<feature type="domain" description="PiggyBac transposable element-derived protein" evidence="2">
    <location>
        <begin position="61"/>
        <end position="313"/>
    </location>
</feature>
<feature type="region of interest" description="Disordered" evidence="1">
    <location>
        <begin position="1"/>
        <end position="58"/>
    </location>
</feature>
<comment type="caution">
    <text evidence="3">The sequence shown here is derived from an EMBL/GenBank/DDBJ whole genome shotgun (WGS) entry which is preliminary data.</text>
</comment>
<dbReference type="Pfam" id="PF13843">
    <property type="entry name" value="DDE_Tnp_1_7"/>
    <property type="match status" value="1"/>
</dbReference>
<gene>
    <name evidence="3" type="ORF">Pcinc_034264</name>
</gene>
<organism evidence="3 4">
    <name type="scientific">Petrolisthes cinctipes</name>
    <name type="common">Flat porcelain crab</name>
    <dbReference type="NCBI Taxonomy" id="88211"/>
    <lineage>
        <taxon>Eukaryota</taxon>
        <taxon>Metazoa</taxon>
        <taxon>Ecdysozoa</taxon>
        <taxon>Arthropoda</taxon>
        <taxon>Crustacea</taxon>
        <taxon>Multicrustacea</taxon>
        <taxon>Malacostraca</taxon>
        <taxon>Eumalacostraca</taxon>
        <taxon>Eucarida</taxon>
        <taxon>Decapoda</taxon>
        <taxon>Pleocyemata</taxon>
        <taxon>Anomura</taxon>
        <taxon>Galatheoidea</taxon>
        <taxon>Porcellanidae</taxon>
        <taxon>Petrolisthes</taxon>
    </lineage>
</organism>
<dbReference type="PANTHER" id="PTHR46599:SF3">
    <property type="entry name" value="PIGGYBAC TRANSPOSABLE ELEMENT-DERIVED PROTEIN 4"/>
    <property type="match status" value="1"/>
</dbReference>